<proteinExistence type="predicted"/>
<protein>
    <submittedName>
        <fullName evidence="1">Uncharacterized protein</fullName>
    </submittedName>
</protein>
<comment type="caution">
    <text evidence="1">The sequence shown here is derived from an EMBL/GenBank/DDBJ whole genome shotgun (WGS) entry which is preliminary data.</text>
</comment>
<evidence type="ECO:0000313" key="2">
    <source>
        <dbReference type="Proteomes" id="UP001433508"/>
    </source>
</evidence>
<reference evidence="2" key="1">
    <citation type="journal article" date="2024" name="Front. Bioeng. Biotechnol.">
        <title>Genome-scale model development and genomic sequencing of the oleaginous clade Lipomyces.</title>
        <authorList>
            <person name="Czajka J.J."/>
            <person name="Han Y."/>
            <person name="Kim J."/>
            <person name="Mondo S.J."/>
            <person name="Hofstad B.A."/>
            <person name="Robles A."/>
            <person name="Haridas S."/>
            <person name="Riley R."/>
            <person name="LaButti K."/>
            <person name="Pangilinan J."/>
            <person name="Andreopoulos W."/>
            <person name="Lipzen A."/>
            <person name="Yan J."/>
            <person name="Wang M."/>
            <person name="Ng V."/>
            <person name="Grigoriev I.V."/>
            <person name="Spatafora J.W."/>
            <person name="Magnuson J.K."/>
            <person name="Baker S.E."/>
            <person name="Pomraning K.R."/>
        </authorList>
    </citation>
    <scope>NUCLEOTIDE SEQUENCE [LARGE SCALE GENOMIC DNA]</scope>
    <source>
        <strain evidence="2">CBS 7786</strain>
    </source>
</reference>
<organism evidence="1 2">
    <name type="scientific">Lipomyces kononenkoae</name>
    <name type="common">Yeast</name>
    <dbReference type="NCBI Taxonomy" id="34357"/>
    <lineage>
        <taxon>Eukaryota</taxon>
        <taxon>Fungi</taxon>
        <taxon>Dikarya</taxon>
        <taxon>Ascomycota</taxon>
        <taxon>Saccharomycotina</taxon>
        <taxon>Lipomycetes</taxon>
        <taxon>Lipomycetales</taxon>
        <taxon>Lipomycetaceae</taxon>
        <taxon>Lipomyces</taxon>
    </lineage>
</organism>
<evidence type="ECO:0000313" key="1">
    <source>
        <dbReference type="EMBL" id="KAK9234220.1"/>
    </source>
</evidence>
<name>A0ACC3SRP2_LIPKO</name>
<dbReference type="Proteomes" id="UP001433508">
    <property type="component" value="Unassembled WGS sequence"/>
</dbReference>
<keyword evidence="2" id="KW-1185">Reference proteome</keyword>
<accession>A0ACC3SRP2</accession>
<gene>
    <name evidence="1" type="ORF">V1525DRAFT_413754</name>
</gene>
<sequence>MEVTQRTTIPTDPTASVLAQQYNVMIHKGLEYSYITNGLVIVLFGRSYLNWFRNIQRRSMFKYSNETSWRISGMVKLSTNLAMTGF</sequence>
<dbReference type="EMBL" id="MU971499">
    <property type="protein sequence ID" value="KAK9234220.1"/>
    <property type="molecule type" value="Genomic_DNA"/>
</dbReference>